<dbReference type="FunCoup" id="A0A6L2PR74">
    <property type="interactions" value="440"/>
</dbReference>
<sequence>MVVDFSFRLPCALKVEKDLKSSAYDGIVVIISSDVETSNHVELLKGHFASAAKTDEALYTEVSVIPCNLPAGRIISSPAGPLDNDYADVRGFSEAARNGISRALKAGVKAPLLYLPSHPRFRQSEVVTLLGALEALYVNLQLREDLPDKAQKIKVLGVYSESPEKLPGIIKLATALESGRQVNQLIFVTQSVARDIGGSDPERMAPPNVEQYIHDVFGNTDIKVEVISDPKVLSQEYPLFTAVDRAARSVERHRGRIVYLTYEPSTGFVDKTLFLVGKGVTYDTGGADIKAGGVMAGMSRDKCGAAAVAGFMQVLSILKPRGIKVVGALPLVRNSVGVHSYVADEVIVSRNKLRVRIGNTDAEGRMIMGDVLCKMRELAEKAVNPHLLTIATLTGHAVLAVGTGYSIVLDNGPARSASHAQQLQTAGEELGDMFEISTIRKEDIAFHRGKGMGDDVFQANNVPSSRTPRGHQGPAGFLMLVSGLDKHGSESKVPLKYSHIDIAASSGDLPDDATAAPILGLVGLYLKDRY</sequence>
<evidence type="ECO:0000256" key="4">
    <source>
        <dbReference type="ARBA" id="ARBA00022801"/>
    </source>
</evidence>
<dbReference type="PANTHER" id="PTHR11963">
    <property type="entry name" value="LEUCINE AMINOPEPTIDASE-RELATED"/>
    <property type="match status" value="1"/>
</dbReference>
<evidence type="ECO:0000256" key="1">
    <source>
        <dbReference type="ARBA" id="ARBA00009528"/>
    </source>
</evidence>
<feature type="domain" description="Cytosol aminopeptidase" evidence="5">
    <location>
        <begin position="359"/>
        <end position="366"/>
    </location>
</feature>
<dbReference type="PRINTS" id="PR00481">
    <property type="entry name" value="LAMNOPPTDASE"/>
</dbReference>
<name>A0A6L2PR74_COPFO</name>
<evidence type="ECO:0000313" key="6">
    <source>
        <dbReference type="EMBL" id="GFG33682.1"/>
    </source>
</evidence>
<keyword evidence="3" id="KW-0645">Protease</keyword>
<dbReference type="OrthoDB" id="10041421at2759"/>
<dbReference type="SUPFAM" id="SSF53187">
    <property type="entry name" value="Zn-dependent exopeptidases"/>
    <property type="match status" value="1"/>
</dbReference>
<keyword evidence="4" id="KW-0378">Hydrolase</keyword>
<dbReference type="Proteomes" id="UP000502823">
    <property type="component" value="Unassembled WGS sequence"/>
</dbReference>
<keyword evidence="2" id="KW-0031">Aminopeptidase</keyword>
<dbReference type="InterPro" id="IPR011356">
    <property type="entry name" value="Leucine_aapep/pepB"/>
</dbReference>
<dbReference type="GO" id="GO:0005737">
    <property type="term" value="C:cytoplasm"/>
    <property type="evidence" value="ECO:0007669"/>
    <property type="project" value="InterPro"/>
</dbReference>
<keyword evidence="7" id="KW-1185">Reference proteome</keyword>
<reference evidence="7" key="1">
    <citation type="submission" date="2020-01" db="EMBL/GenBank/DDBJ databases">
        <title>Draft genome sequence of the Termite Coptotermes fromosanus.</title>
        <authorList>
            <person name="Itakura S."/>
            <person name="Yosikawa Y."/>
            <person name="Umezawa K."/>
        </authorList>
    </citation>
    <scope>NUCLEOTIDE SEQUENCE [LARGE SCALE GENOMIC DNA]</scope>
</reference>
<evidence type="ECO:0000313" key="7">
    <source>
        <dbReference type="Proteomes" id="UP000502823"/>
    </source>
</evidence>
<evidence type="ECO:0000259" key="5">
    <source>
        <dbReference type="PROSITE" id="PS00631"/>
    </source>
</evidence>
<dbReference type="PROSITE" id="PS00631">
    <property type="entry name" value="CYTOSOL_AP"/>
    <property type="match status" value="1"/>
</dbReference>
<dbReference type="AlphaFoldDB" id="A0A6L2PR74"/>
<dbReference type="GO" id="GO:0030145">
    <property type="term" value="F:manganese ion binding"/>
    <property type="evidence" value="ECO:0007669"/>
    <property type="project" value="InterPro"/>
</dbReference>
<evidence type="ECO:0000256" key="2">
    <source>
        <dbReference type="ARBA" id="ARBA00022438"/>
    </source>
</evidence>
<proteinExistence type="inferred from homology"/>
<dbReference type="PANTHER" id="PTHR11963:SF48">
    <property type="entry name" value="DIPEPTIDASE B, ISOFORM A"/>
    <property type="match status" value="1"/>
</dbReference>
<comment type="similarity">
    <text evidence="1">Belongs to the peptidase M17 family.</text>
</comment>
<dbReference type="InterPro" id="IPR000819">
    <property type="entry name" value="Peptidase_M17_C"/>
</dbReference>
<dbReference type="EMBL" id="BLKM01000448">
    <property type="protein sequence ID" value="GFG33682.1"/>
    <property type="molecule type" value="Genomic_DNA"/>
</dbReference>
<dbReference type="Pfam" id="PF00883">
    <property type="entry name" value="Peptidase_M17"/>
    <property type="match status" value="1"/>
</dbReference>
<dbReference type="InParanoid" id="A0A6L2PR74"/>
<organism evidence="6 7">
    <name type="scientific">Coptotermes formosanus</name>
    <name type="common">Formosan subterranean termite</name>
    <dbReference type="NCBI Taxonomy" id="36987"/>
    <lineage>
        <taxon>Eukaryota</taxon>
        <taxon>Metazoa</taxon>
        <taxon>Ecdysozoa</taxon>
        <taxon>Arthropoda</taxon>
        <taxon>Hexapoda</taxon>
        <taxon>Insecta</taxon>
        <taxon>Pterygota</taxon>
        <taxon>Neoptera</taxon>
        <taxon>Polyneoptera</taxon>
        <taxon>Dictyoptera</taxon>
        <taxon>Blattodea</taxon>
        <taxon>Blattoidea</taxon>
        <taxon>Termitoidae</taxon>
        <taxon>Rhinotermitidae</taxon>
        <taxon>Coptotermes</taxon>
    </lineage>
</organism>
<accession>A0A6L2PR74</accession>
<dbReference type="GO" id="GO:0070006">
    <property type="term" value="F:metalloaminopeptidase activity"/>
    <property type="evidence" value="ECO:0007669"/>
    <property type="project" value="InterPro"/>
</dbReference>
<evidence type="ECO:0000256" key="3">
    <source>
        <dbReference type="ARBA" id="ARBA00022670"/>
    </source>
</evidence>
<comment type="caution">
    <text evidence="6">The sequence shown here is derived from an EMBL/GenBank/DDBJ whole genome shotgun (WGS) entry which is preliminary data.</text>
</comment>
<protein>
    <recommendedName>
        <fullName evidence="5">Cytosol aminopeptidase domain-containing protein</fullName>
    </recommendedName>
</protein>
<gene>
    <name evidence="6" type="ORF">Cfor_00457</name>
</gene>
<dbReference type="GO" id="GO:0006508">
    <property type="term" value="P:proteolysis"/>
    <property type="evidence" value="ECO:0007669"/>
    <property type="project" value="UniProtKB-KW"/>
</dbReference>
<dbReference type="Gene3D" id="3.40.630.10">
    <property type="entry name" value="Zn peptidases"/>
    <property type="match status" value="1"/>
</dbReference>